<accession>A0A0N5BV72</accession>
<dbReference type="Pfam" id="PF24100">
    <property type="entry name" value="DUF7381"/>
    <property type="match status" value="1"/>
</dbReference>
<evidence type="ECO:0000259" key="1">
    <source>
        <dbReference type="Pfam" id="PF24100"/>
    </source>
</evidence>
<sequence>MHLSKAHPELQHKEIVLRIIGHYDSRHHFLMNYPEETIKLCLPKWEEHKIQVPSKKVKISKDGIRVRYSLKGETIFECDGKKVPDLQKLAECSLEKRKIQFGPNCQRKFHSDEAPFCVKEKFPEDLPLEQLFCEKPNAMSLLNFQRSLNAQSFSSKIWFTIWKDKFTYECFSRNNFHLLKKRVGYTD</sequence>
<dbReference type="AlphaFoldDB" id="A0A0N5BV72"/>
<keyword evidence="2" id="KW-1185">Reference proteome</keyword>
<evidence type="ECO:0000313" key="2">
    <source>
        <dbReference type="Proteomes" id="UP000046392"/>
    </source>
</evidence>
<protein>
    <recommendedName>
        <fullName evidence="1">DUF7381 domain-containing protein</fullName>
    </recommendedName>
</protein>
<dbReference type="WBParaSite" id="SPAL_0000973700.1">
    <property type="protein sequence ID" value="SPAL_0000973700.1"/>
    <property type="gene ID" value="SPAL_0000973700"/>
</dbReference>
<evidence type="ECO:0000313" key="3">
    <source>
        <dbReference type="WBParaSite" id="SPAL_0000973700.1"/>
    </source>
</evidence>
<dbReference type="Proteomes" id="UP000046392">
    <property type="component" value="Unplaced"/>
</dbReference>
<proteinExistence type="predicted"/>
<organism evidence="2 3">
    <name type="scientific">Strongyloides papillosus</name>
    <name type="common">Intestinal threadworm</name>
    <dbReference type="NCBI Taxonomy" id="174720"/>
    <lineage>
        <taxon>Eukaryota</taxon>
        <taxon>Metazoa</taxon>
        <taxon>Ecdysozoa</taxon>
        <taxon>Nematoda</taxon>
        <taxon>Chromadorea</taxon>
        <taxon>Rhabditida</taxon>
        <taxon>Tylenchina</taxon>
        <taxon>Panagrolaimomorpha</taxon>
        <taxon>Strongyloidoidea</taxon>
        <taxon>Strongyloididae</taxon>
        <taxon>Strongyloides</taxon>
    </lineage>
</organism>
<reference evidence="3" key="1">
    <citation type="submission" date="2017-02" db="UniProtKB">
        <authorList>
            <consortium name="WormBaseParasite"/>
        </authorList>
    </citation>
    <scope>IDENTIFICATION</scope>
</reference>
<feature type="domain" description="DUF7381" evidence="1">
    <location>
        <begin position="2"/>
        <end position="94"/>
    </location>
</feature>
<name>A0A0N5BV72_STREA</name>
<dbReference type="InterPro" id="IPR055805">
    <property type="entry name" value="DUF7381"/>
</dbReference>